<gene>
    <name evidence="7" type="ORF">IMG5_M206956</name>
</gene>
<feature type="domain" description="NADH-quinone oxidoreductase subunit D" evidence="6">
    <location>
        <begin position="140"/>
        <end position="430"/>
    </location>
</feature>
<dbReference type="SUPFAM" id="SSF56762">
    <property type="entry name" value="HydB/Nqo4-like"/>
    <property type="match status" value="1"/>
</dbReference>
<dbReference type="GO" id="GO:0005739">
    <property type="term" value="C:mitochondrion"/>
    <property type="evidence" value="ECO:0007669"/>
    <property type="project" value="GOC"/>
</dbReference>
<reference evidence="7" key="1">
    <citation type="submission" date="2011-07" db="EMBL/GenBank/DDBJ databases">
        <authorList>
            <person name="Coyne R."/>
            <person name="Brami D."/>
            <person name="Johnson J."/>
            <person name="Hostetler J."/>
            <person name="Hannick L."/>
            <person name="Clark T."/>
            <person name="Cassidy-Hanley D."/>
            <person name="Inman J."/>
        </authorList>
    </citation>
    <scope>NUCLEOTIDE SEQUENCE</scope>
    <source>
        <strain evidence="7">G5</strain>
    </source>
</reference>
<dbReference type="InterPro" id="IPR014029">
    <property type="entry name" value="NADH_UbQ_OxRdtase_49kDa_CS"/>
</dbReference>
<dbReference type="GeneID" id="11122987"/>
<name>G1FLB9_ICHMU</name>
<keyword evidence="3 5" id="KW-1278">Translocase</keyword>
<keyword evidence="7" id="KW-0496">Mitochondrion</keyword>
<protein>
    <submittedName>
        <fullName evidence="7">NADH dehydrogenase subunit 7</fullName>
    </submittedName>
</protein>
<dbReference type="Gene3D" id="1.10.645.10">
    <property type="entry name" value="Cytochrome-c3 Hydrogenase, chain B"/>
    <property type="match status" value="1"/>
</dbReference>
<sequence length="430" mass="49957">MNRSIFQIWKPNILRNNTNLKQIKLLNLNFGPQHPAAHGVLRLIMQLNGEIAERFDPHIGLLHRGSEKLIEDRPYLQGLPYFDRMDYVSMMVQEHAYCLGIENLLGTTNYSSVFTQVRTLYDELTRILNHLLAVACHALDVGSMSSVFWAFEEREKIMEFYERVCGARMHAAFYRPNEVNMVAISNFLIEDILEFSRNFFTTLNEMHNVLSYNKIWKQRLINIGVYSQQTCFDFGLTGVMARCTGLKRDLRLSKTEHYSNYYYLNFRSFIGQHGDSYDRFLIRMNEMSESLNIINQNINKITKFNSNDLNNNNNIKFKNHIKPQIILNYLKPNNNTNNYNTMESLINHFKNWSSGIKVKSGYTYQSVESPKGEFGITLISDGSNKPYKCKIRSPAYHHLQVLPKIGKGHFLADIVTLIGTIDIVFGEIDR</sequence>
<geneLocation type="mitochondrion" evidence="7"/>
<dbReference type="GO" id="GO:0051287">
    <property type="term" value="F:NAD binding"/>
    <property type="evidence" value="ECO:0007669"/>
    <property type="project" value="InterPro"/>
</dbReference>
<dbReference type="GO" id="GO:0016651">
    <property type="term" value="F:oxidoreductase activity, acting on NAD(P)H"/>
    <property type="evidence" value="ECO:0007669"/>
    <property type="project" value="InterPro"/>
</dbReference>
<evidence type="ECO:0000256" key="2">
    <source>
        <dbReference type="ARBA" id="ARBA00022448"/>
    </source>
</evidence>
<keyword evidence="4 5" id="KW-0520">NAD</keyword>
<dbReference type="PROSITE" id="PS00535">
    <property type="entry name" value="COMPLEX1_49K"/>
    <property type="match status" value="1"/>
</dbReference>
<proteinExistence type="inferred from homology"/>
<dbReference type="AlphaFoldDB" id="G1FLB9"/>
<dbReference type="GO" id="GO:0006120">
    <property type="term" value="P:mitochondrial electron transport, NADH to ubiquinone"/>
    <property type="evidence" value="ECO:0007669"/>
    <property type="project" value="TreeGrafter"/>
</dbReference>
<evidence type="ECO:0000256" key="1">
    <source>
        <dbReference type="ARBA" id="ARBA00005769"/>
    </source>
</evidence>
<dbReference type="InterPro" id="IPR022885">
    <property type="entry name" value="NDH1_su_D/H"/>
</dbReference>
<evidence type="ECO:0000256" key="5">
    <source>
        <dbReference type="RuleBase" id="RU003685"/>
    </source>
</evidence>
<dbReference type="PANTHER" id="PTHR11993">
    <property type="entry name" value="NADH-UBIQUINONE OXIDOREDUCTASE 49 KDA SUBUNIT"/>
    <property type="match status" value="1"/>
</dbReference>
<accession>G1FLB9</accession>
<dbReference type="EMBL" id="JN227086">
    <property type="protein sequence ID" value="AEL89261.1"/>
    <property type="molecule type" value="Genomic_DNA"/>
</dbReference>
<evidence type="ECO:0000256" key="3">
    <source>
        <dbReference type="ARBA" id="ARBA00022967"/>
    </source>
</evidence>
<dbReference type="NCBIfam" id="NF004739">
    <property type="entry name" value="PRK06075.1"/>
    <property type="match status" value="1"/>
</dbReference>
<evidence type="ECO:0000259" key="6">
    <source>
        <dbReference type="Pfam" id="PF00346"/>
    </source>
</evidence>
<dbReference type="Pfam" id="PF00346">
    <property type="entry name" value="Complex1_49kDa"/>
    <property type="match status" value="1"/>
</dbReference>
<keyword evidence="2 5" id="KW-0813">Transport</keyword>
<organism evidence="7">
    <name type="scientific">Ichthyophthirius multifiliis</name>
    <name type="common">White spot disease agent</name>
    <name type="synonym">Ich</name>
    <dbReference type="NCBI Taxonomy" id="5932"/>
    <lineage>
        <taxon>Eukaryota</taxon>
        <taxon>Sar</taxon>
        <taxon>Alveolata</taxon>
        <taxon>Ciliophora</taxon>
        <taxon>Intramacronucleata</taxon>
        <taxon>Oligohymenophorea</taxon>
        <taxon>Hymenostomatida</taxon>
        <taxon>Ophryoglenina</taxon>
        <taxon>Ichthyophthirius</taxon>
    </lineage>
</organism>
<dbReference type="InterPro" id="IPR001135">
    <property type="entry name" value="NADH_Q_OxRdtase_suD"/>
</dbReference>
<dbReference type="PANTHER" id="PTHR11993:SF10">
    <property type="entry name" value="NADH DEHYDROGENASE [UBIQUINONE] IRON-SULFUR PROTEIN 2, MITOCHONDRIAL"/>
    <property type="match status" value="1"/>
</dbReference>
<evidence type="ECO:0000256" key="4">
    <source>
        <dbReference type="ARBA" id="ARBA00023027"/>
    </source>
</evidence>
<dbReference type="GO" id="GO:0048038">
    <property type="term" value="F:quinone binding"/>
    <property type="evidence" value="ECO:0007669"/>
    <property type="project" value="InterPro"/>
</dbReference>
<comment type="similarity">
    <text evidence="1 5">Belongs to the complex I 49 kDa subunit family.</text>
</comment>
<dbReference type="InterPro" id="IPR029014">
    <property type="entry name" value="NiFe-Hase_large"/>
</dbReference>
<evidence type="ECO:0000313" key="7">
    <source>
        <dbReference type="EMBL" id="AEL89261.1"/>
    </source>
</evidence>
<dbReference type="RefSeq" id="YP_004841719.1">
    <property type="nucleotide sequence ID" value="NC_015981.1"/>
</dbReference>